<comment type="subcellular location">
    <subcellularLocation>
        <location evidence="1">Membrane</location>
        <topology evidence="1">Multi-pass membrane protein</topology>
    </subcellularLocation>
</comment>
<keyword evidence="2 6" id="KW-0812">Transmembrane</keyword>
<keyword evidence="3 6" id="KW-1133">Transmembrane helix</keyword>
<dbReference type="AlphaFoldDB" id="A0A942E1Q9"/>
<feature type="region of interest" description="Disordered" evidence="5">
    <location>
        <begin position="374"/>
        <end position="417"/>
    </location>
</feature>
<keyword evidence="4 6" id="KW-0472">Membrane</keyword>
<dbReference type="PANTHER" id="PTHR37422:SF13">
    <property type="entry name" value="LIPOPOLYSACCHARIDE BIOSYNTHESIS PROTEIN PA4999-RELATED"/>
    <property type="match status" value="1"/>
</dbReference>
<dbReference type="GO" id="GO:0016874">
    <property type="term" value="F:ligase activity"/>
    <property type="evidence" value="ECO:0007669"/>
    <property type="project" value="UniProtKB-KW"/>
</dbReference>
<proteinExistence type="predicted"/>
<evidence type="ECO:0000313" key="9">
    <source>
        <dbReference type="Proteomes" id="UP000680348"/>
    </source>
</evidence>
<feature type="transmembrane region" description="Helical" evidence="6">
    <location>
        <begin position="164"/>
        <end position="183"/>
    </location>
</feature>
<evidence type="ECO:0000256" key="2">
    <source>
        <dbReference type="ARBA" id="ARBA00022692"/>
    </source>
</evidence>
<feature type="transmembrane region" description="Helical" evidence="6">
    <location>
        <begin position="203"/>
        <end position="222"/>
    </location>
</feature>
<dbReference type="Pfam" id="PF04932">
    <property type="entry name" value="Wzy_C"/>
    <property type="match status" value="1"/>
</dbReference>
<keyword evidence="9" id="KW-1185">Reference proteome</keyword>
<feature type="transmembrane region" description="Helical" evidence="6">
    <location>
        <begin position="27"/>
        <end position="48"/>
    </location>
</feature>
<dbReference type="Proteomes" id="UP000680348">
    <property type="component" value="Unassembled WGS sequence"/>
</dbReference>
<feature type="compositionally biased region" description="Basic residues" evidence="5">
    <location>
        <begin position="375"/>
        <end position="385"/>
    </location>
</feature>
<dbReference type="InterPro" id="IPR007016">
    <property type="entry name" value="O-antigen_ligase-rel_domated"/>
</dbReference>
<dbReference type="EMBL" id="JAGWCR010000006">
    <property type="protein sequence ID" value="MBS3649421.1"/>
    <property type="molecule type" value="Genomic_DNA"/>
</dbReference>
<feature type="compositionally biased region" description="Basic residues" evidence="5">
    <location>
        <begin position="406"/>
        <end position="417"/>
    </location>
</feature>
<evidence type="ECO:0000256" key="3">
    <source>
        <dbReference type="ARBA" id="ARBA00022989"/>
    </source>
</evidence>
<feature type="compositionally biased region" description="Basic and acidic residues" evidence="5">
    <location>
        <begin position="391"/>
        <end position="401"/>
    </location>
</feature>
<evidence type="ECO:0000256" key="6">
    <source>
        <dbReference type="SAM" id="Phobius"/>
    </source>
</evidence>
<feature type="domain" description="O-antigen ligase-related" evidence="7">
    <location>
        <begin position="170"/>
        <end position="299"/>
    </location>
</feature>
<evidence type="ECO:0000256" key="1">
    <source>
        <dbReference type="ARBA" id="ARBA00004141"/>
    </source>
</evidence>
<gene>
    <name evidence="8" type="ORF">KEU06_12460</name>
</gene>
<sequence length="417" mass="46156">MIIELVPCLVMWAGGKAGPIRAADIGVLLFCIWAAISFAVAHGIGFAVKPSGILLIETLGPYLLARCYIRDAKAFVNAIMATAKLIALLFPFFFYEWLTGDKPLLTAFGAVLPTVEPTEAQRSGFWRVQGPFEHSIHFGLFCGSVFALTQMASSKDRSARSRRLLGPVVAAAAFLSMSSAPVAGLAMQGALMSWNRLLRNYAARWKLLGVIVLAAYLIVEFGSNQTPVQFYISRFTFDQQTGWIRLLIWEFGSASVINHPIFGIGFHDWVRPAWMPGSIDNFWLVIAVRHGLPGFALIFGSCLWIVFAVGAKTFTDETLNDYRVAYLICMMSCLLVGATVHFWAAPYSWFLFLLGSGVWLLEVKSGDDVAMTRLNRSHRRGRPKSSPRSAGHRDERRDQENGARPGRSRTAKLGHES</sequence>
<name>A0A942E1Q9_9HYPH</name>
<organism evidence="8 9">
    <name type="scientific">Pseudaminobacter soli</name>
    <name type="common">ex Zhang et al. 2022</name>
    <dbReference type="NCBI Taxonomy" id="2831468"/>
    <lineage>
        <taxon>Bacteria</taxon>
        <taxon>Pseudomonadati</taxon>
        <taxon>Pseudomonadota</taxon>
        <taxon>Alphaproteobacteria</taxon>
        <taxon>Hyphomicrobiales</taxon>
        <taxon>Phyllobacteriaceae</taxon>
        <taxon>Pseudaminobacter</taxon>
    </lineage>
</organism>
<feature type="transmembrane region" description="Helical" evidence="6">
    <location>
        <begin position="323"/>
        <end position="343"/>
    </location>
</feature>
<accession>A0A942E1Q9</accession>
<evidence type="ECO:0000313" key="8">
    <source>
        <dbReference type="EMBL" id="MBS3649421.1"/>
    </source>
</evidence>
<comment type="caution">
    <text evidence="8">The sequence shown here is derived from an EMBL/GenBank/DDBJ whole genome shotgun (WGS) entry which is preliminary data.</text>
</comment>
<keyword evidence="8" id="KW-0436">Ligase</keyword>
<feature type="transmembrane region" description="Helical" evidence="6">
    <location>
        <begin position="135"/>
        <end position="152"/>
    </location>
</feature>
<dbReference type="RefSeq" id="WP_188254990.1">
    <property type="nucleotide sequence ID" value="NZ_JABVCF010000006.1"/>
</dbReference>
<protein>
    <submittedName>
        <fullName evidence="8">O-antigen ligase family protein</fullName>
    </submittedName>
</protein>
<feature type="transmembrane region" description="Helical" evidence="6">
    <location>
        <begin position="74"/>
        <end position="95"/>
    </location>
</feature>
<feature type="transmembrane region" description="Helical" evidence="6">
    <location>
        <begin position="282"/>
        <end position="311"/>
    </location>
</feature>
<dbReference type="PANTHER" id="PTHR37422">
    <property type="entry name" value="TEICHURONIC ACID BIOSYNTHESIS PROTEIN TUAE"/>
    <property type="match status" value="1"/>
</dbReference>
<dbReference type="InterPro" id="IPR051533">
    <property type="entry name" value="WaaL-like"/>
</dbReference>
<feature type="transmembrane region" description="Helical" evidence="6">
    <location>
        <begin position="243"/>
        <end position="262"/>
    </location>
</feature>
<evidence type="ECO:0000259" key="7">
    <source>
        <dbReference type="Pfam" id="PF04932"/>
    </source>
</evidence>
<evidence type="ECO:0000256" key="4">
    <source>
        <dbReference type="ARBA" id="ARBA00023136"/>
    </source>
</evidence>
<reference evidence="8" key="1">
    <citation type="submission" date="2021-04" db="EMBL/GenBank/DDBJ databases">
        <title>Pseudaminobacter soli sp. nov., isolated from paddy soil contaminated by heavy metals.</title>
        <authorList>
            <person name="Zhang K."/>
        </authorList>
    </citation>
    <scope>NUCLEOTIDE SEQUENCE</scope>
    <source>
        <strain evidence="8">19-2017</strain>
    </source>
</reference>
<evidence type="ECO:0000256" key="5">
    <source>
        <dbReference type="SAM" id="MobiDB-lite"/>
    </source>
</evidence>
<dbReference type="GO" id="GO:0016020">
    <property type="term" value="C:membrane"/>
    <property type="evidence" value="ECO:0007669"/>
    <property type="project" value="UniProtKB-SubCell"/>
</dbReference>